<dbReference type="Pfam" id="PF05170">
    <property type="entry name" value="AsmA"/>
    <property type="match status" value="1"/>
</dbReference>
<dbReference type="GO" id="GO:0005886">
    <property type="term" value="C:plasma membrane"/>
    <property type="evidence" value="ECO:0007669"/>
    <property type="project" value="TreeGrafter"/>
</dbReference>
<keyword evidence="2" id="KW-0472">Membrane</keyword>
<sequence>MSSTRPRPASPSDGHATRPGKRHLILKTVGGVLGTLVAAIVILILVWQWDWFVPYIDRKGTAALHRPVSIAHLHVGLGFKTTVTVDDLKIGQPEGFEKEKDDFASAKAITVTVDVWRYLTGGGLSLPLIRADTPKGDIVSLLNGTNNYSFASSSDPSSQTSSSSTTTLPKLGKIEINDGDIRLALAKLKTDMHVLIHTEEPKNGDDGHLVIDLKGRYAQAPITGHIVGGALLGLTDATHPYPIDGRLANGPTYVTLRGTVDDPIHFQGTNLALHFAGPDMALLYPLTGVPIPQTPAYSVTGNLAYSDRAIRFQKFEGHMGSSDIGGDINVDPHQKPIFVEAALHSHSVDLADLGGFIGAQPGEAKKAEPASARVLPDKKINVPKLNAANVHLTYHGDHIRNKNWPLDNIDAELNVRDGAIDLKHLTFATGTGTISANATLEPTKNEQFHTRFRLDVSRLPLSRIMTSKDMFQGEGTIGGHVTLTSTGNSVATLVENGDGGTTLVLDRGGDVTALLPDLLGLKLGSAVLSALGIPDRSKLECLVADLPLKDGIVHTNSMLLQTGTTRTMGTGTVNFHKDTLDYAVTTRSIGPQILSLPGAVHIFGSMKSPTILPGAELLGRVAASVGLGIVFPPAALIPTIQLGVGKGSACEKAILEANEHPAAGIAPGKTTGAGPSSVPHPAQARSGTQPAGKAAKTPHHRLSPAEVRKVWEKKSNPK</sequence>
<keyword evidence="2" id="KW-1133">Transmembrane helix</keyword>
<feature type="domain" description="AsmA" evidence="3">
    <location>
        <begin position="213"/>
        <end position="556"/>
    </location>
</feature>
<evidence type="ECO:0000313" key="4">
    <source>
        <dbReference type="EMBL" id="MBF0855368.1"/>
    </source>
</evidence>
<reference evidence="4" key="1">
    <citation type="submission" date="2020-04" db="EMBL/GenBank/DDBJ databases">
        <authorList>
            <person name="Sombolestani A."/>
        </authorList>
    </citation>
    <scope>NUCLEOTIDE SEQUENCE</scope>
    <source>
        <strain evidence="4">LMG1408</strain>
    </source>
</reference>
<accession>A0AB35AKI1</accession>
<dbReference type="EMBL" id="JABCQL010000003">
    <property type="protein sequence ID" value="MBF0855368.1"/>
    <property type="molecule type" value="Genomic_DNA"/>
</dbReference>
<dbReference type="GO" id="GO:0090313">
    <property type="term" value="P:regulation of protein targeting to membrane"/>
    <property type="evidence" value="ECO:0007669"/>
    <property type="project" value="TreeGrafter"/>
</dbReference>
<comment type="caution">
    <text evidence="4">The sequence shown here is derived from an EMBL/GenBank/DDBJ whole genome shotgun (WGS) entry which is preliminary data.</text>
</comment>
<dbReference type="RefSeq" id="WP_011251830.1">
    <property type="nucleotide sequence ID" value="NZ_BJNM01000002.1"/>
</dbReference>
<dbReference type="Proteomes" id="UP000603665">
    <property type="component" value="Unassembled WGS sequence"/>
</dbReference>
<reference evidence="4" key="2">
    <citation type="submission" date="2023-10" db="EMBL/GenBank/DDBJ databases">
        <title>Description of novel Gluconobacter species.</title>
        <authorList>
            <person name="Cleenwerck I."/>
            <person name="Cnockaert M."/>
            <person name="Borremans W."/>
            <person name="Wieme A.D."/>
            <person name="De Vuyst L."/>
            <person name="Vandamme P."/>
        </authorList>
    </citation>
    <scope>NUCLEOTIDE SEQUENCE</scope>
    <source>
        <strain evidence="4">LMG1408</strain>
    </source>
</reference>
<dbReference type="PANTHER" id="PTHR30441:SF9">
    <property type="entry name" value="ASMA FAMILY PROTEIN YHJG"/>
    <property type="match status" value="1"/>
</dbReference>
<dbReference type="PANTHER" id="PTHR30441">
    <property type="entry name" value="DUF748 DOMAIN-CONTAINING PROTEIN"/>
    <property type="match status" value="1"/>
</dbReference>
<evidence type="ECO:0000313" key="5">
    <source>
        <dbReference type="Proteomes" id="UP000603665"/>
    </source>
</evidence>
<evidence type="ECO:0000259" key="3">
    <source>
        <dbReference type="Pfam" id="PF05170"/>
    </source>
</evidence>
<feature type="compositionally biased region" description="Basic and acidic residues" evidence="1">
    <location>
        <begin position="706"/>
        <end position="718"/>
    </location>
</feature>
<proteinExistence type="predicted"/>
<protein>
    <submittedName>
        <fullName evidence="4">AsmA family protein</fullName>
    </submittedName>
</protein>
<feature type="transmembrane region" description="Helical" evidence="2">
    <location>
        <begin position="24"/>
        <end position="49"/>
    </location>
</feature>
<organism evidence="4 5">
    <name type="scientific">Gluconobacter oxydans</name>
    <name type="common">Gluconobacter suboxydans</name>
    <dbReference type="NCBI Taxonomy" id="442"/>
    <lineage>
        <taxon>Bacteria</taxon>
        <taxon>Pseudomonadati</taxon>
        <taxon>Pseudomonadota</taxon>
        <taxon>Alphaproteobacteria</taxon>
        <taxon>Acetobacterales</taxon>
        <taxon>Acetobacteraceae</taxon>
        <taxon>Gluconobacter</taxon>
    </lineage>
</organism>
<dbReference type="AlphaFoldDB" id="A0AB35AKI1"/>
<feature type="region of interest" description="Disordered" evidence="1">
    <location>
        <begin position="663"/>
        <end position="718"/>
    </location>
</feature>
<keyword evidence="2" id="KW-0812">Transmembrane</keyword>
<name>A0AB35AKI1_GLUOY</name>
<gene>
    <name evidence="4" type="ORF">HKD20_02375</name>
</gene>
<dbReference type="InterPro" id="IPR007844">
    <property type="entry name" value="AsmA"/>
</dbReference>
<dbReference type="InterPro" id="IPR052894">
    <property type="entry name" value="AsmA-related"/>
</dbReference>
<evidence type="ECO:0000256" key="1">
    <source>
        <dbReference type="SAM" id="MobiDB-lite"/>
    </source>
</evidence>
<evidence type="ECO:0000256" key="2">
    <source>
        <dbReference type="SAM" id="Phobius"/>
    </source>
</evidence>